<dbReference type="InterPro" id="IPR014718">
    <property type="entry name" value="GH-type_carb-bd"/>
</dbReference>
<dbReference type="GO" id="GO:0030246">
    <property type="term" value="F:carbohydrate binding"/>
    <property type="evidence" value="ECO:0007669"/>
    <property type="project" value="InterPro"/>
</dbReference>
<evidence type="ECO:0000256" key="2">
    <source>
        <dbReference type="ARBA" id="ARBA00011245"/>
    </source>
</evidence>
<keyword evidence="4" id="KW-0106">Calcium</keyword>
<protein>
    <submittedName>
        <fullName evidence="9">Retaining alpha-galactosidase</fullName>
        <ecNumber evidence="9">3.2.1.22</ecNumber>
    </submittedName>
</protein>
<dbReference type="InterPro" id="IPR013785">
    <property type="entry name" value="Aldolase_TIM"/>
</dbReference>
<dbReference type="InterPro" id="IPR029486">
    <property type="entry name" value="GH97_N"/>
</dbReference>
<comment type="subunit">
    <text evidence="2">Monomer.</text>
</comment>
<dbReference type="Gene3D" id="2.60.40.1180">
    <property type="entry name" value="Golgi alpha-mannosidase II"/>
    <property type="match status" value="1"/>
</dbReference>
<proteinExistence type="predicted"/>
<dbReference type="InterPro" id="IPR052720">
    <property type="entry name" value="Glycosyl_hydrolase_97"/>
</dbReference>
<keyword evidence="5 9" id="KW-0326">Glycosidase</keyword>
<organism evidence="9">
    <name type="scientific">Bacteroides intestinalis</name>
    <dbReference type="NCBI Taxonomy" id="329854"/>
    <lineage>
        <taxon>Bacteria</taxon>
        <taxon>Pseudomonadati</taxon>
        <taxon>Bacteroidota</taxon>
        <taxon>Bacteroidia</taxon>
        <taxon>Bacteroidales</taxon>
        <taxon>Bacteroidaceae</taxon>
        <taxon>Bacteroides</taxon>
    </lineage>
</organism>
<gene>
    <name evidence="9" type="ORF">BILFYP9_01605</name>
</gene>
<dbReference type="PANTHER" id="PTHR35803:SF2">
    <property type="entry name" value="RETAINING ALPHA-GALACTOSIDASE"/>
    <property type="match status" value="1"/>
</dbReference>
<dbReference type="EC" id="3.2.1.22" evidence="9"/>
<name>A0A6N2TLA5_9BACE</name>
<dbReference type="Gene3D" id="3.20.20.70">
    <property type="entry name" value="Aldolase class I"/>
    <property type="match status" value="1"/>
</dbReference>
<dbReference type="Gene3D" id="2.70.98.10">
    <property type="match status" value="1"/>
</dbReference>
<feature type="domain" description="Glycosyl-hydrolase 97 catalytic" evidence="6">
    <location>
        <begin position="298"/>
        <end position="443"/>
    </location>
</feature>
<dbReference type="InterPro" id="IPR029483">
    <property type="entry name" value="GH97_C"/>
</dbReference>
<dbReference type="PROSITE" id="PS51257">
    <property type="entry name" value="PROKAR_LIPOPROTEIN"/>
    <property type="match status" value="1"/>
</dbReference>
<sequence length="630" mass="71708">MNLLKNAWVILITFIVSSCHTETFDVVSPNGDLKLTMELAEENAYGEIGFSVDYEGRRILSQSKLGLETDAQKLARNLKLKSVSTVKHVTDDYRMITGKRSHCVNEASERIYSFENEMGQTLEVTFRVYNDGVALKYGINAITDKEYITHEYTAYAVPKGAKRWMQEYDLGYEKFFPLSTDGKLADRPEVDLWGYPALIEPQDSVFVLITEANIRRGHCGSLLYNRNQRDSYQVQLADKQPISDGSWESPWRLLIIGDLSDVVESTLVTDVSDPSKVEDTEWINPGMVSWIYWAYNHGSKDYQRVKEYIDLAVRMKWPYNLIDWEWDEMENGGNLQDAVKYALQQGIKPLLWYNSSISWLGPGPLYRLNRKEDREKEYKQLNDMGVAGIKVDFFAGDSVATMNYYMDLLEDAVKYKLILNFHGATIPRGWQRTYPHMMSVEGVYGAEWYNNNAILTNRAAEHNATLPFTRNVIGPMDYTPGTFSDSQHPHITSHGHELALPVIFESALQHMPDRPSVYDNLPEAVKHLLSELPTTWDDTKLLAGYPGVEVVIARRKGDIWYIAGINGTNEPKTLRASLENIPTHGKKMSLFKDGTDDRNFAIEENIPLSDGQTDLEIGCLPRGGFVVVIQ</sequence>
<evidence type="ECO:0000256" key="1">
    <source>
        <dbReference type="ARBA" id="ARBA00001913"/>
    </source>
</evidence>
<keyword evidence="3 9" id="KW-0378">Hydrolase</keyword>
<comment type="cofactor">
    <cofactor evidence="1">
        <name>Ca(2+)</name>
        <dbReference type="ChEBI" id="CHEBI:29108"/>
    </cofactor>
</comment>
<dbReference type="GO" id="GO:0004557">
    <property type="term" value="F:alpha-galactosidase activity"/>
    <property type="evidence" value="ECO:0007669"/>
    <property type="project" value="UniProtKB-EC"/>
</dbReference>
<dbReference type="AlphaFoldDB" id="A0A6N2TLA5"/>
<feature type="domain" description="Glycosyl-hydrolase 97 N-terminal" evidence="7">
    <location>
        <begin position="26"/>
        <end position="274"/>
    </location>
</feature>
<evidence type="ECO:0000256" key="5">
    <source>
        <dbReference type="ARBA" id="ARBA00023295"/>
    </source>
</evidence>
<dbReference type="PANTHER" id="PTHR35803">
    <property type="entry name" value="GLUCAN 1,4-ALPHA-GLUCOSIDASE SUSB-RELATED"/>
    <property type="match status" value="1"/>
</dbReference>
<dbReference type="EMBL" id="CACRSU010000015">
    <property type="protein sequence ID" value="VYT05709.1"/>
    <property type="molecule type" value="Genomic_DNA"/>
</dbReference>
<evidence type="ECO:0000256" key="3">
    <source>
        <dbReference type="ARBA" id="ARBA00022801"/>
    </source>
</evidence>
<dbReference type="RefSeq" id="WP_138292237.1">
    <property type="nucleotide sequence ID" value="NZ_BAABZC010000001.1"/>
</dbReference>
<dbReference type="Pfam" id="PF10566">
    <property type="entry name" value="Glyco_hydro_97"/>
    <property type="match status" value="1"/>
</dbReference>
<dbReference type="SUPFAM" id="SSF51445">
    <property type="entry name" value="(Trans)glycosidases"/>
    <property type="match status" value="1"/>
</dbReference>
<evidence type="ECO:0000259" key="8">
    <source>
        <dbReference type="Pfam" id="PF14509"/>
    </source>
</evidence>
<dbReference type="InterPro" id="IPR017853">
    <property type="entry name" value="GH"/>
</dbReference>
<dbReference type="Pfam" id="PF14508">
    <property type="entry name" value="GH97_N"/>
    <property type="match status" value="1"/>
</dbReference>
<accession>A0A6N2TLA5</accession>
<evidence type="ECO:0000259" key="7">
    <source>
        <dbReference type="Pfam" id="PF14508"/>
    </source>
</evidence>
<dbReference type="InterPro" id="IPR019563">
    <property type="entry name" value="GH97_catalytic"/>
</dbReference>
<feature type="domain" description="Glycosyl-hydrolase 97 C-terminal oligomerisation" evidence="8">
    <location>
        <begin position="535"/>
        <end position="629"/>
    </location>
</feature>
<reference evidence="9" key="1">
    <citation type="submission" date="2019-11" db="EMBL/GenBank/DDBJ databases">
        <authorList>
            <person name="Feng L."/>
        </authorList>
    </citation>
    <scope>NUCLEOTIDE SEQUENCE</scope>
    <source>
        <strain evidence="9">BintestinalisLFYP9</strain>
    </source>
</reference>
<dbReference type="Pfam" id="PF14509">
    <property type="entry name" value="GH97_C"/>
    <property type="match status" value="1"/>
</dbReference>
<evidence type="ECO:0000259" key="6">
    <source>
        <dbReference type="Pfam" id="PF10566"/>
    </source>
</evidence>
<dbReference type="InterPro" id="IPR013780">
    <property type="entry name" value="Glyco_hydro_b"/>
</dbReference>
<evidence type="ECO:0000313" key="9">
    <source>
        <dbReference type="EMBL" id="VYT05709.1"/>
    </source>
</evidence>
<evidence type="ECO:0000256" key="4">
    <source>
        <dbReference type="ARBA" id="ARBA00022837"/>
    </source>
</evidence>